<feature type="repeat" description="ANK" evidence="3">
    <location>
        <begin position="870"/>
        <end position="895"/>
    </location>
</feature>
<evidence type="ECO:0000256" key="4">
    <source>
        <dbReference type="SAM" id="Coils"/>
    </source>
</evidence>
<feature type="repeat" description="ANK" evidence="3">
    <location>
        <begin position="1112"/>
        <end position="1144"/>
    </location>
</feature>
<dbReference type="InterPro" id="IPR002110">
    <property type="entry name" value="Ankyrin_rpt"/>
</dbReference>
<dbReference type="Pfam" id="PF00023">
    <property type="entry name" value="Ank"/>
    <property type="match status" value="1"/>
</dbReference>
<feature type="domain" description="Nephrocystin 3-like N-terminal" evidence="5">
    <location>
        <begin position="278"/>
        <end position="449"/>
    </location>
</feature>
<keyword evidence="8" id="KW-1185">Reference proteome</keyword>
<dbReference type="InterPro" id="IPR058056">
    <property type="entry name" value="WH_TANC1/2"/>
</dbReference>
<gene>
    <name evidence="7" type="ORF">PEVE_00025543</name>
</gene>
<dbReference type="PROSITE" id="PS00675">
    <property type="entry name" value="SIGMA54_INTERACT_1"/>
    <property type="match status" value="1"/>
</dbReference>
<feature type="repeat" description="ANK" evidence="3">
    <location>
        <begin position="810"/>
        <end position="842"/>
    </location>
</feature>
<feature type="coiled-coil region" evidence="4">
    <location>
        <begin position="138"/>
        <end position="186"/>
    </location>
</feature>
<dbReference type="PRINTS" id="PR01415">
    <property type="entry name" value="ANKYRIN"/>
</dbReference>
<dbReference type="EMBL" id="CALNXI010000344">
    <property type="protein sequence ID" value="CAH3025247.1"/>
    <property type="molecule type" value="Genomic_DNA"/>
</dbReference>
<keyword evidence="1" id="KW-0677">Repeat</keyword>
<keyword evidence="2 3" id="KW-0040">ANK repeat</keyword>
<dbReference type="Gene3D" id="1.25.40.20">
    <property type="entry name" value="Ankyrin repeat-containing domain"/>
    <property type="match status" value="8"/>
</dbReference>
<dbReference type="InterPro" id="IPR036770">
    <property type="entry name" value="Ankyrin_rpt-contain_sf"/>
</dbReference>
<name>A0ABN8M6K0_9CNID</name>
<dbReference type="Pfam" id="PF25521">
    <property type="entry name" value="WHD_TANC1"/>
    <property type="match status" value="1"/>
</dbReference>
<protein>
    <submittedName>
        <fullName evidence="7">Uncharacterized protein</fullName>
    </submittedName>
</protein>
<proteinExistence type="predicted"/>
<dbReference type="Pfam" id="PF15112">
    <property type="entry name" value="DUF4559"/>
    <property type="match status" value="1"/>
</dbReference>
<feature type="repeat" description="ANK" evidence="3">
    <location>
        <begin position="1079"/>
        <end position="1111"/>
    </location>
</feature>
<evidence type="ECO:0000256" key="2">
    <source>
        <dbReference type="ARBA" id="ARBA00023043"/>
    </source>
</evidence>
<dbReference type="PANTHER" id="PTHR24123">
    <property type="entry name" value="ANKYRIN REPEAT-CONTAINING"/>
    <property type="match status" value="1"/>
</dbReference>
<feature type="repeat" description="ANK" evidence="3">
    <location>
        <begin position="1262"/>
        <end position="1294"/>
    </location>
</feature>
<dbReference type="InterPro" id="IPR027417">
    <property type="entry name" value="P-loop_NTPase"/>
</dbReference>
<dbReference type="InterPro" id="IPR051165">
    <property type="entry name" value="Multifunctional_ANK_Repeat"/>
</dbReference>
<dbReference type="PANTHER" id="PTHR24123:SF33">
    <property type="entry name" value="PROTEIN HOS4"/>
    <property type="match status" value="1"/>
</dbReference>
<dbReference type="Proteomes" id="UP001159427">
    <property type="component" value="Unassembled WGS sequence"/>
</dbReference>
<dbReference type="InterPro" id="IPR025662">
    <property type="entry name" value="Sigma_54_int_dom_ATP-bd_1"/>
</dbReference>
<dbReference type="Pfam" id="PF24883">
    <property type="entry name" value="NPHP3_N"/>
    <property type="match status" value="1"/>
</dbReference>
<dbReference type="Pfam" id="PF13857">
    <property type="entry name" value="Ank_5"/>
    <property type="match status" value="1"/>
</dbReference>
<sequence>KPNWKQSDSSKWIDPSKGKWEIGKLFLPDIGLHTVIESVEDLDITGILNLLYWCNHFLVQRPLIESVRETRNTKWVHVPKLELNDKEKRAAFQTIEKLLQDPVFVGDVDVQNALQDILDLKCTSDVQIFKAEVLSHFKEAIRSDMSNLKSDMKSLRKEAKKNEKQRARVEGQLRNLKTSFKKVEQKNETTTFSSLVQPILKLPIAIIILVFKTAGGMKQKSFNDCLHLLILFCCIGILDESSYKDGCPRETIGVPFGTKEFNFTSYLNYARDNFIGRQWLFQLMENSLYHSRQGVSGVFITGDTGTGKSALTAQLICSRMSNPIFYDHVLGYHLCRRSDRNTQNGRKFVRNLADMIARRLPEYGYMVADNSRVQRSLNNDCVTIQDCVRCFQEAILTPLGLLKNKPQEKRYVVIDALEDCQSETAPSFVNLLDKKLRFPSWLKLVMTSRNETSFSINSNHFIKLKINPEDTRNIQDIRTFLAAKLSQDGPLIRPITFWFGDNSTRNTAPLTSALLSKSQGNFLLAKEMLHFWEISRAEIIDPYSLPETLEELYKRQFERLFSPAENFEPLRRVLELLVASFQPVSFKQIFDILRRKENREEASRLKYRMNELGHFWRYEENDRVTIYHPSLTEWLTSESNTNGPFYVRKKKGHEMFCDYYFSLITEGHNSSLPEYILNFAQHIAHGSWKKDFLKKFLTVPSKVFDSSDPTINRTLLHLAATINSTDALDLLLRHITYDDYIDNRGITPAFLAAEHGLVRNLALMVKKGANIHHETKSLSSTYKLQGEESLESDSMNVRCNPVFQSKSKLFSSTMLHAAAHGGHLEVVNFLIDNGANISTVNGVHLTALQVAAEKGHGEVVKTLYEAGAVPDQTALHHAAANNKLEVVKYLLQIGVTDKCMRCDGSFYWLNGKYRLQRDNFSMPSFARLYKDCIHSNSKIKRFEIDLEHGNTKDKEGELYDDKHLIFCETALHAAVSAGHEAVVRELASHPATALTCRDYSGRTPLHEAVRKGNSRIVDLLLWRDPNLVYETCNNLQSFHENIIPLAWTFHDGTTCDITIKSQQLRFEEVKEYDKDICHCGYTPLHLAARYGLTDIGLQLVISGAKVDAPDCLGATPLHVAACHNHIVFVHVIAHANFGVNVNSKSSNGSTPLHSAAACGAVEVIDHLIYHGANVTAVDEGNFSPLHYSILHVRPLNREKQLIRTSSCDVTLLLTLVDHRGPDHLCMTGNLIYIEKEAKEYRWLDAFLHLIERGSRINSVDSYGRTPLHLASANGLADAVVFLLRKGAKLEIRDTFGKTPLDVAVENCTVESTSPPFVIGRRFLDLPKHLRDNEMVVYLLLSNGASFKKCERNSTSLLHHALAKNQPYIAQILLFKGASVHCKDSFGRTPALDLIANDAEGFRPIHRAAQGANLIGVLSLLELGANSSLLSPQGHDTITLAILHSGGGIWHFHDKEELIARNDNASLVALELLHHAMKTRSFQIVCDSSKSEMTLYHLAASRGLVKFIQEILKEKERHQLNVNCPNKDGVTPLYLAEVFSFEANESSYNPWREVGTIIKEHGGKLVFPEKDAEYTIIYERLYGWIPNSLELSLRPDVLSFVLALWSKFQDRQKSQRQYNCNWDWTLKNNYSVLYSSYDAVLNEITRQWRLIRRKWIIIKPFQPEVGAYRSFTGDIKKCLIQKKRHRYSTIYLNRMITTAYVIRKAIGEAKGKVRYKKVLRISQIALFYLMRWWHLRMFQDFGCFYSVLDKYKPFLLDEKKMTQLITTFTRSHLDWSLEVTCSFIKLVFRTYLESDLCILGIIDINSVLRNQYPDFISNRMGWTVDKKKSWPLEFLLKFSLGLYHQYEYLKILSVGLEQGTRLALHSEKFEREWRTVWETYRGRFCS</sequence>
<evidence type="ECO:0000256" key="1">
    <source>
        <dbReference type="ARBA" id="ARBA00022737"/>
    </source>
</evidence>
<evidence type="ECO:0000313" key="7">
    <source>
        <dbReference type="EMBL" id="CAH3025247.1"/>
    </source>
</evidence>
<dbReference type="SMART" id="SM00248">
    <property type="entry name" value="ANK"/>
    <property type="match status" value="16"/>
</dbReference>
<dbReference type="InterPro" id="IPR027897">
    <property type="entry name" value="DUF4559"/>
</dbReference>
<reference evidence="7 8" key="1">
    <citation type="submission" date="2022-05" db="EMBL/GenBank/DDBJ databases">
        <authorList>
            <consortium name="Genoscope - CEA"/>
            <person name="William W."/>
        </authorList>
    </citation>
    <scope>NUCLEOTIDE SEQUENCE [LARGE SCALE GENOMIC DNA]</scope>
</reference>
<organism evidence="7 8">
    <name type="scientific">Porites evermanni</name>
    <dbReference type="NCBI Taxonomy" id="104178"/>
    <lineage>
        <taxon>Eukaryota</taxon>
        <taxon>Metazoa</taxon>
        <taxon>Cnidaria</taxon>
        <taxon>Anthozoa</taxon>
        <taxon>Hexacorallia</taxon>
        <taxon>Scleractinia</taxon>
        <taxon>Fungiina</taxon>
        <taxon>Poritidae</taxon>
        <taxon>Porites</taxon>
    </lineage>
</organism>
<feature type="non-terminal residue" evidence="7">
    <location>
        <position position="1"/>
    </location>
</feature>
<feature type="domain" description="TANC1/2-like winged helix" evidence="6">
    <location>
        <begin position="561"/>
        <end position="696"/>
    </location>
</feature>
<evidence type="ECO:0000256" key="3">
    <source>
        <dbReference type="PROSITE-ProRule" id="PRU00023"/>
    </source>
</evidence>
<dbReference type="Gene3D" id="3.40.50.300">
    <property type="entry name" value="P-loop containing nucleotide triphosphate hydrolases"/>
    <property type="match status" value="1"/>
</dbReference>
<feature type="repeat" description="ANK" evidence="3">
    <location>
        <begin position="1147"/>
        <end position="1179"/>
    </location>
</feature>
<feature type="repeat" description="ANK" evidence="3">
    <location>
        <begin position="744"/>
        <end position="776"/>
    </location>
</feature>
<keyword evidence="4" id="KW-0175">Coiled coil</keyword>
<evidence type="ECO:0000259" key="5">
    <source>
        <dbReference type="Pfam" id="PF24883"/>
    </source>
</evidence>
<accession>A0ABN8M6K0</accession>
<dbReference type="Pfam" id="PF12796">
    <property type="entry name" value="Ank_2"/>
    <property type="match status" value="3"/>
</dbReference>
<dbReference type="InterPro" id="IPR056884">
    <property type="entry name" value="NPHP3-like_N"/>
</dbReference>
<evidence type="ECO:0000259" key="6">
    <source>
        <dbReference type="Pfam" id="PF25521"/>
    </source>
</evidence>
<feature type="repeat" description="ANK" evidence="3">
    <location>
        <begin position="1352"/>
        <end position="1384"/>
    </location>
</feature>
<dbReference type="SUPFAM" id="SSF52540">
    <property type="entry name" value="P-loop containing nucleoside triphosphate hydrolases"/>
    <property type="match status" value="1"/>
</dbReference>
<dbReference type="PROSITE" id="PS50297">
    <property type="entry name" value="ANK_REP_REGION"/>
    <property type="match status" value="6"/>
</dbReference>
<evidence type="ECO:0000313" key="8">
    <source>
        <dbReference type="Proteomes" id="UP001159427"/>
    </source>
</evidence>
<feature type="repeat" description="ANK" evidence="3">
    <location>
        <begin position="1000"/>
        <end position="1021"/>
    </location>
</feature>
<dbReference type="SUPFAM" id="SSF48403">
    <property type="entry name" value="Ankyrin repeat"/>
    <property type="match status" value="3"/>
</dbReference>
<dbReference type="PROSITE" id="PS50088">
    <property type="entry name" value="ANK_REPEAT"/>
    <property type="match status" value="9"/>
</dbReference>
<comment type="caution">
    <text evidence="7">The sequence shown here is derived from an EMBL/GenBank/DDBJ whole genome shotgun (WGS) entry which is preliminary data.</text>
</comment>